<dbReference type="HOGENOM" id="CLU_013929_18_1_1"/>
<dbReference type="Pfam" id="PF03184">
    <property type="entry name" value="DDE_1"/>
    <property type="match status" value="1"/>
</dbReference>
<dbReference type="AlphaFoldDB" id="A0A0C9UXX0"/>
<keyword evidence="5" id="KW-1185">Reference proteome</keyword>
<protein>
    <submittedName>
        <fullName evidence="4">Unplaced genomic scaffold SPHSTscaffold_128, whole genome shotgun sequence</fullName>
    </submittedName>
</protein>
<accession>A0A0C9UXX0</accession>
<feature type="region of interest" description="Disordered" evidence="2">
    <location>
        <begin position="324"/>
        <end position="378"/>
    </location>
</feature>
<keyword evidence="1" id="KW-0175">Coiled coil</keyword>
<feature type="non-terminal residue" evidence="4">
    <location>
        <position position="1"/>
    </location>
</feature>
<proteinExistence type="predicted"/>
<evidence type="ECO:0000256" key="2">
    <source>
        <dbReference type="SAM" id="MobiDB-lite"/>
    </source>
</evidence>
<dbReference type="GO" id="GO:0005634">
    <property type="term" value="C:nucleus"/>
    <property type="evidence" value="ECO:0007669"/>
    <property type="project" value="TreeGrafter"/>
</dbReference>
<feature type="compositionally biased region" description="Polar residues" evidence="2">
    <location>
        <begin position="353"/>
        <end position="362"/>
    </location>
</feature>
<sequence length="552" mass="62614">VQEMVGKCPSDNWITKFLSDHPEIRGSKAKGLDPKRAATFNKEAVFDYFDKLKAIIAAHQIPPENIYNMDEKGIQLGGGRKNSSTLYFFNREDKSRYILKSDSLVLITVIEAVCENGTLVPPGFILPQGSVVNWWDWDGFRVTETENGWTNDAICHQWFNKVFLPLAKSRGDPTKRILLILDGHSSHETTEMLDYAYQQEVILMELPSHTTHRLQPLDVGIFGPLQHSSIKHCEEMGVMHKEITRETVISEYMKIRAKSITSASIKDAFKKSGLWPINRHIFTDKDFAPSLQFINSHSKPMAPASYPEHHPSSLLTAKYTAGNTEDSDWVPSETDNDGRSLPRGTVTMEVDPSTVSKEQSVSVFHEDQDTPELAASSSDTRTYWTHSFNSRNKHLHREAAEAGKVAAEAHCSIQTSRALDLQEQLNEAKKPRHRGPKNTMTRILTAREARSDHEQRCAEKAAKDHEALTKQREKAAEARAREIEQARKATTQIYTVPFHCYKLKEELKDLAYALGLEISGENNELKQRIQAHMNSHPELQQEKRFAGLFAKR</sequence>
<evidence type="ECO:0000313" key="5">
    <source>
        <dbReference type="Proteomes" id="UP000054279"/>
    </source>
</evidence>
<dbReference type="InterPro" id="IPR004875">
    <property type="entry name" value="DDE_SF_endonuclease_dom"/>
</dbReference>
<evidence type="ECO:0000256" key="1">
    <source>
        <dbReference type="SAM" id="Coils"/>
    </source>
</evidence>
<feature type="domain" description="DDE-1" evidence="3">
    <location>
        <begin position="139"/>
        <end position="232"/>
    </location>
</feature>
<gene>
    <name evidence="4" type="ORF">M422DRAFT_118962</name>
</gene>
<evidence type="ECO:0000313" key="4">
    <source>
        <dbReference type="EMBL" id="KIJ34157.1"/>
    </source>
</evidence>
<dbReference type="PANTHER" id="PTHR19303">
    <property type="entry name" value="TRANSPOSON"/>
    <property type="match status" value="1"/>
</dbReference>
<dbReference type="Proteomes" id="UP000054279">
    <property type="component" value="Unassembled WGS sequence"/>
</dbReference>
<dbReference type="InterPro" id="IPR036397">
    <property type="entry name" value="RNaseH_sf"/>
</dbReference>
<dbReference type="GO" id="GO:0003677">
    <property type="term" value="F:DNA binding"/>
    <property type="evidence" value="ECO:0007669"/>
    <property type="project" value="TreeGrafter"/>
</dbReference>
<feature type="non-terminal residue" evidence="4">
    <location>
        <position position="552"/>
    </location>
</feature>
<dbReference type="EMBL" id="KN837203">
    <property type="protein sequence ID" value="KIJ34157.1"/>
    <property type="molecule type" value="Genomic_DNA"/>
</dbReference>
<feature type="coiled-coil region" evidence="1">
    <location>
        <begin position="458"/>
        <end position="485"/>
    </location>
</feature>
<dbReference type="Gene3D" id="3.30.420.10">
    <property type="entry name" value="Ribonuclease H-like superfamily/Ribonuclease H"/>
    <property type="match status" value="1"/>
</dbReference>
<name>A0A0C9UXX0_SPHS4</name>
<organism evidence="4 5">
    <name type="scientific">Sphaerobolus stellatus (strain SS14)</name>
    <dbReference type="NCBI Taxonomy" id="990650"/>
    <lineage>
        <taxon>Eukaryota</taxon>
        <taxon>Fungi</taxon>
        <taxon>Dikarya</taxon>
        <taxon>Basidiomycota</taxon>
        <taxon>Agaricomycotina</taxon>
        <taxon>Agaricomycetes</taxon>
        <taxon>Phallomycetidae</taxon>
        <taxon>Geastrales</taxon>
        <taxon>Sphaerobolaceae</taxon>
        <taxon>Sphaerobolus</taxon>
    </lineage>
</organism>
<evidence type="ECO:0000259" key="3">
    <source>
        <dbReference type="Pfam" id="PF03184"/>
    </source>
</evidence>
<dbReference type="PANTHER" id="PTHR19303:SF74">
    <property type="entry name" value="POGO TRANSPOSABLE ELEMENT WITH KRAB DOMAIN"/>
    <property type="match status" value="1"/>
</dbReference>
<reference evidence="4 5" key="1">
    <citation type="submission" date="2014-06" db="EMBL/GenBank/DDBJ databases">
        <title>Evolutionary Origins and Diversification of the Mycorrhizal Mutualists.</title>
        <authorList>
            <consortium name="DOE Joint Genome Institute"/>
            <consortium name="Mycorrhizal Genomics Consortium"/>
            <person name="Kohler A."/>
            <person name="Kuo A."/>
            <person name="Nagy L.G."/>
            <person name="Floudas D."/>
            <person name="Copeland A."/>
            <person name="Barry K.W."/>
            <person name="Cichocki N."/>
            <person name="Veneault-Fourrey C."/>
            <person name="LaButti K."/>
            <person name="Lindquist E.A."/>
            <person name="Lipzen A."/>
            <person name="Lundell T."/>
            <person name="Morin E."/>
            <person name="Murat C."/>
            <person name="Riley R."/>
            <person name="Ohm R."/>
            <person name="Sun H."/>
            <person name="Tunlid A."/>
            <person name="Henrissat B."/>
            <person name="Grigoriev I.V."/>
            <person name="Hibbett D.S."/>
            <person name="Martin F."/>
        </authorList>
    </citation>
    <scope>NUCLEOTIDE SEQUENCE [LARGE SCALE GENOMIC DNA]</scope>
    <source>
        <strain evidence="4 5">SS14</strain>
    </source>
</reference>
<dbReference type="OrthoDB" id="3265672at2759"/>
<dbReference type="InterPro" id="IPR050863">
    <property type="entry name" value="CenT-Element_Derived"/>
</dbReference>